<accession>A0ABU1PPA9</accession>
<protein>
    <submittedName>
        <fullName evidence="1">Uncharacterized protein</fullName>
    </submittedName>
</protein>
<comment type="caution">
    <text evidence="1">The sequence shown here is derived from an EMBL/GenBank/DDBJ whole genome shotgun (WGS) entry which is preliminary data.</text>
</comment>
<dbReference type="EMBL" id="JAVDSG010000001">
    <property type="protein sequence ID" value="MDR6592507.1"/>
    <property type="molecule type" value="Genomic_DNA"/>
</dbReference>
<organism evidence="1 2">
    <name type="scientific">Saccharothrix longispora</name>
    <dbReference type="NCBI Taxonomy" id="33920"/>
    <lineage>
        <taxon>Bacteria</taxon>
        <taxon>Bacillati</taxon>
        <taxon>Actinomycetota</taxon>
        <taxon>Actinomycetes</taxon>
        <taxon>Pseudonocardiales</taxon>
        <taxon>Pseudonocardiaceae</taxon>
        <taxon>Saccharothrix</taxon>
    </lineage>
</organism>
<evidence type="ECO:0000313" key="1">
    <source>
        <dbReference type="EMBL" id="MDR6592507.1"/>
    </source>
</evidence>
<dbReference type="Proteomes" id="UP001268819">
    <property type="component" value="Unassembled WGS sequence"/>
</dbReference>
<evidence type="ECO:0000313" key="2">
    <source>
        <dbReference type="Proteomes" id="UP001268819"/>
    </source>
</evidence>
<proteinExistence type="predicted"/>
<reference evidence="1 2" key="1">
    <citation type="submission" date="2023-07" db="EMBL/GenBank/DDBJ databases">
        <title>Sequencing the genomes of 1000 actinobacteria strains.</title>
        <authorList>
            <person name="Klenk H.-P."/>
        </authorList>
    </citation>
    <scope>NUCLEOTIDE SEQUENCE [LARGE SCALE GENOMIC DNA]</scope>
    <source>
        <strain evidence="1 2">DSM 43749</strain>
    </source>
</reference>
<keyword evidence="2" id="KW-1185">Reference proteome</keyword>
<sequence length="55" mass="6141">MKEQELSQLLDARRFRNAPGIGSKYFSATPEGAALYARTTYANFPKKVSTLWCGV</sequence>
<gene>
    <name evidence="1" type="ORF">J2S66_000891</name>
</gene>
<name>A0ABU1PPA9_9PSEU</name>